<dbReference type="GO" id="GO:0005524">
    <property type="term" value="F:ATP binding"/>
    <property type="evidence" value="ECO:0007669"/>
    <property type="project" value="InterPro"/>
</dbReference>
<keyword evidence="3" id="KW-1185">Reference proteome</keyword>
<dbReference type="Proteomes" id="UP000001307">
    <property type="component" value="Unassembled WGS sequence"/>
</dbReference>
<evidence type="ECO:0000259" key="1">
    <source>
        <dbReference type="Pfam" id="PF00069"/>
    </source>
</evidence>
<dbReference type="InParanoid" id="E4XCP6"/>
<dbReference type="AlphaFoldDB" id="E4XCP6"/>
<dbReference type="SUPFAM" id="SSF56112">
    <property type="entry name" value="Protein kinase-like (PK-like)"/>
    <property type="match status" value="1"/>
</dbReference>
<accession>E4XCP6</accession>
<name>E4XCP6_OIKDI</name>
<feature type="domain" description="Protein kinase" evidence="1">
    <location>
        <begin position="200"/>
        <end position="288"/>
    </location>
</feature>
<dbReference type="InterPro" id="IPR011009">
    <property type="entry name" value="Kinase-like_dom_sf"/>
</dbReference>
<dbReference type="Pfam" id="PF00069">
    <property type="entry name" value="Pkinase"/>
    <property type="match status" value="1"/>
</dbReference>
<dbReference type="OrthoDB" id="4062651at2759"/>
<protein>
    <recommendedName>
        <fullName evidence="1">Protein kinase domain-containing protein</fullName>
    </recommendedName>
</protein>
<proteinExistence type="predicted"/>
<evidence type="ECO:0000313" key="2">
    <source>
        <dbReference type="EMBL" id="CBY09371.1"/>
    </source>
</evidence>
<gene>
    <name evidence="2" type="ORF">GSOID_T00007925001</name>
</gene>
<sequence>MPSEVCEMLTDLKLNEDKKQILRDEIEEWVKKKFLPKLERETVRTQKCRLVASVERHTFDDDNYAARWKHFKSEEKSEIEIVDGQKKEIGEKMNTTCFQKKILRQNSDLGKIFIGKNEIEDETEGWKLNKNLENIHIGGEAAVFNEKFGNLEIVVRVHAFDSYVFTKELVAGELKTKTHLFSDYEKAEKGDKNDNVVPFHENVVRHYANVELFDRDDKNEEDCLVWITMMEKCDKDNLHTALKHNTLNLDERKQIALGILAAFEYLRSIGITHCDKKPHNFLLVRNDNLAGTPGFYGNENYFYYIFCDWITCWSLLYQPIDDSKRLRIEKIIKSLNAQKIVSLSSAPMLNLKSKSTIPREHIKKYEFINEIKQIIKLPDELKLAKEVVPNLIKSCQMSSINLHLHKVKNEHMQHLTENVLDQKWSRLCVPIALTELIRYAIKNDLKYVDNDNEYTTEIILTELTMKVYPRSMAGLNRNPNINEIDFQKNDVVTLLERICKKTYLNESGWDMVRKLSYFNPLPKSSCTFRKVKLHTQFNYHRPLTVTGFYKFQNGYCASHQMNLDHIRNDKYVLCNTLHDDRLKNSQRRPLVEIDRKNEYFAPDYSGDPDYSFTSLSGENCKLTLTTENDMKFDEWYLYPAAFELVLVHF</sequence>
<reference evidence="2" key="1">
    <citation type="journal article" date="2010" name="Science">
        <title>Plasticity of animal genome architecture unmasked by rapid evolution of a pelagic tunicate.</title>
        <authorList>
            <person name="Denoeud F."/>
            <person name="Henriet S."/>
            <person name="Mungpakdee S."/>
            <person name="Aury J.M."/>
            <person name="Da Silva C."/>
            <person name="Brinkmann H."/>
            <person name="Mikhaleva J."/>
            <person name="Olsen L.C."/>
            <person name="Jubin C."/>
            <person name="Canestro C."/>
            <person name="Bouquet J.M."/>
            <person name="Danks G."/>
            <person name="Poulain J."/>
            <person name="Campsteijn C."/>
            <person name="Adamski M."/>
            <person name="Cross I."/>
            <person name="Yadetie F."/>
            <person name="Muffato M."/>
            <person name="Louis A."/>
            <person name="Butcher S."/>
            <person name="Tsagkogeorga G."/>
            <person name="Konrad A."/>
            <person name="Singh S."/>
            <person name="Jensen M.F."/>
            <person name="Cong E.H."/>
            <person name="Eikeseth-Otteraa H."/>
            <person name="Noel B."/>
            <person name="Anthouard V."/>
            <person name="Porcel B.M."/>
            <person name="Kachouri-Lafond R."/>
            <person name="Nishino A."/>
            <person name="Ugolini M."/>
            <person name="Chourrout P."/>
            <person name="Nishida H."/>
            <person name="Aasland R."/>
            <person name="Huzurbazar S."/>
            <person name="Westhof E."/>
            <person name="Delsuc F."/>
            <person name="Lehrach H."/>
            <person name="Reinhardt R."/>
            <person name="Weissenbach J."/>
            <person name="Roy S.W."/>
            <person name="Artiguenave F."/>
            <person name="Postlethwait J.H."/>
            <person name="Manak J.R."/>
            <person name="Thompson E.M."/>
            <person name="Jaillon O."/>
            <person name="Du Pasquier L."/>
            <person name="Boudinot P."/>
            <person name="Liberles D.A."/>
            <person name="Volff J.N."/>
            <person name="Philippe H."/>
            <person name="Lenhard B."/>
            <person name="Roest Crollius H."/>
            <person name="Wincker P."/>
            <person name="Chourrout D."/>
        </authorList>
    </citation>
    <scope>NUCLEOTIDE SEQUENCE [LARGE SCALE GENOMIC DNA]</scope>
</reference>
<dbReference type="Gene3D" id="1.10.510.10">
    <property type="entry name" value="Transferase(Phosphotransferase) domain 1"/>
    <property type="match status" value="1"/>
</dbReference>
<dbReference type="InterPro" id="IPR000719">
    <property type="entry name" value="Prot_kinase_dom"/>
</dbReference>
<evidence type="ECO:0000313" key="3">
    <source>
        <dbReference type="Proteomes" id="UP000001307"/>
    </source>
</evidence>
<dbReference type="GO" id="GO:0004672">
    <property type="term" value="F:protein kinase activity"/>
    <property type="evidence" value="ECO:0007669"/>
    <property type="project" value="InterPro"/>
</dbReference>
<organism evidence="2">
    <name type="scientific">Oikopleura dioica</name>
    <name type="common">Tunicate</name>
    <dbReference type="NCBI Taxonomy" id="34765"/>
    <lineage>
        <taxon>Eukaryota</taxon>
        <taxon>Metazoa</taxon>
        <taxon>Chordata</taxon>
        <taxon>Tunicata</taxon>
        <taxon>Appendicularia</taxon>
        <taxon>Copelata</taxon>
        <taxon>Oikopleuridae</taxon>
        <taxon>Oikopleura</taxon>
    </lineage>
</organism>
<dbReference type="EMBL" id="FN653037">
    <property type="protein sequence ID" value="CBY09371.1"/>
    <property type="molecule type" value="Genomic_DNA"/>
</dbReference>